<dbReference type="Proteomes" id="UP000182107">
    <property type="component" value="Unassembled WGS sequence"/>
</dbReference>
<proteinExistence type="predicted"/>
<gene>
    <name evidence="1" type="ORF">SAMN05216415_1091</name>
</gene>
<protein>
    <recommendedName>
        <fullName evidence="3">SIR2-like domain-containing protein</fullName>
    </recommendedName>
</protein>
<sequence length="509" mass="59060">MEDSYKIGFLFGAGAEVSYGMPTGGKFALEIFRRDSSNAKEVFKENRNRINSSSQYASNWLPKEYETKKVTTFRESVYENIIKDTVTNNRDKIVKRINNFDGVARAVLDNKHISVNDFRKQVNNDLKRKYTEININQQISYNNLLREGNALFESNYFAILLTYYKEFNFEKEQKEHLGDIIKSIFQLHIGAMSENLSRKLQENIFEKDNLELDIFDDLGGNLSVNYQAAGVRGLELLSRTKPENSHNIIDIAFEAIEKIYADVLDYKSVIDSNWHYLYTPKTEWGKFCNISIFLHSVHEYIKEQYKSQCDSNDDKSGYYDDLSNNQTKFAVTTVATSNYVNNLIENRLYNQEIIFLNGSIDEYYNPYMNSTMSKEEFEESEQFAVPLIFTQSGTKPMTSIDMSIKYVNFYNKLKESDFICSIGFGFNVDDEHINGIIRTLIERDEKKLVVVDIANEKAEDERADDLAKKLKISDSSKINYLIVDENRKIKGKSWCDYIISDDFISKINS</sequence>
<organism evidence="1 2">
    <name type="scientific">Streptococcus equinus</name>
    <name type="common">Streptococcus bovis</name>
    <dbReference type="NCBI Taxonomy" id="1335"/>
    <lineage>
        <taxon>Bacteria</taxon>
        <taxon>Bacillati</taxon>
        <taxon>Bacillota</taxon>
        <taxon>Bacilli</taxon>
        <taxon>Lactobacillales</taxon>
        <taxon>Streptococcaceae</taxon>
        <taxon>Streptococcus</taxon>
    </lineage>
</organism>
<accession>A0AAE8L3P9</accession>
<dbReference type="RefSeq" id="WP_074602775.1">
    <property type="nucleotide sequence ID" value="NZ_FNMW01000001.1"/>
</dbReference>
<evidence type="ECO:0008006" key="3">
    <source>
        <dbReference type="Google" id="ProtNLM"/>
    </source>
</evidence>
<comment type="caution">
    <text evidence="1">The sequence shown here is derived from an EMBL/GenBank/DDBJ whole genome shotgun (WGS) entry which is preliminary data.</text>
</comment>
<evidence type="ECO:0000313" key="2">
    <source>
        <dbReference type="Proteomes" id="UP000182107"/>
    </source>
</evidence>
<dbReference type="EMBL" id="FNMW01000001">
    <property type="protein sequence ID" value="SDW61754.1"/>
    <property type="molecule type" value="Genomic_DNA"/>
</dbReference>
<name>A0AAE8L3P9_STREI</name>
<reference evidence="1 2" key="1">
    <citation type="submission" date="2016-10" db="EMBL/GenBank/DDBJ databases">
        <authorList>
            <person name="Varghese N."/>
            <person name="Submissions S."/>
        </authorList>
    </citation>
    <scope>NUCLEOTIDE SEQUENCE [LARGE SCALE GENOMIC DNA]</scope>
    <source>
        <strain evidence="1 2">Sb17</strain>
    </source>
</reference>
<dbReference type="AlphaFoldDB" id="A0AAE8L3P9"/>
<evidence type="ECO:0000313" key="1">
    <source>
        <dbReference type="EMBL" id="SDW61754.1"/>
    </source>
</evidence>